<evidence type="ECO:0000256" key="7">
    <source>
        <dbReference type="SAM" id="MobiDB-lite"/>
    </source>
</evidence>
<keyword evidence="4" id="KW-0735">Signal-anchor</keyword>
<evidence type="ECO:0000256" key="5">
    <source>
        <dbReference type="ARBA" id="ARBA00022989"/>
    </source>
</evidence>
<feature type="domain" description="C-type lectin" evidence="9">
    <location>
        <begin position="141"/>
        <end position="254"/>
    </location>
</feature>
<dbReference type="OrthoDB" id="538816at2759"/>
<evidence type="ECO:0000256" key="8">
    <source>
        <dbReference type="SAM" id="Phobius"/>
    </source>
</evidence>
<organism evidence="10 11">
    <name type="scientific">Crassostrea virginica</name>
    <name type="common">Eastern oyster</name>
    <dbReference type="NCBI Taxonomy" id="6565"/>
    <lineage>
        <taxon>Eukaryota</taxon>
        <taxon>Metazoa</taxon>
        <taxon>Spiralia</taxon>
        <taxon>Lophotrochozoa</taxon>
        <taxon>Mollusca</taxon>
        <taxon>Bivalvia</taxon>
        <taxon>Autobranchia</taxon>
        <taxon>Pteriomorphia</taxon>
        <taxon>Ostreida</taxon>
        <taxon>Ostreoidea</taxon>
        <taxon>Ostreidae</taxon>
        <taxon>Crassostrea</taxon>
    </lineage>
</organism>
<feature type="region of interest" description="Disordered" evidence="7">
    <location>
        <begin position="14"/>
        <end position="39"/>
    </location>
</feature>
<comment type="subcellular location">
    <subcellularLocation>
        <location evidence="1">Membrane</location>
        <topology evidence="1">Single-pass type II membrane protein</topology>
    </subcellularLocation>
</comment>
<feature type="transmembrane region" description="Helical" evidence="8">
    <location>
        <begin position="75"/>
        <end position="103"/>
    </location>
</feature>
<feature type="compositionally biased region" description="Polar residues" evidence="7">
    <location>
        <begin position="27"/>
        <end position="39"/>
    </location>
</feature>
<keyword evidence="10" id="KW-1185">Reference proteome</keyword>
<gene>
    <name evidence="11" type="primary">LOC111116849</name>
</gene>
<keyword evidence="6 8" id="KW-0472">Membrane</keyword>
<evidence type="ECO:0000313" key="11">
    <source>
        <dbReference type="RefSeq" id="XP_022311581.1"/>
    </source>
</evidence>
<dbReference type="PANTHER" id="PTHR22800:SF252">
    <property type="entry name" value="NATURAL KILLER CELLS ANTIGEN CD94"/>
    <property type="match status" value="1"/>
</dbReference>
<dbReference type="InterPro" id="IPR001304">
    <property type="entry name" value="C-type_lectin-like"/>
</dbReference>
<dbReference type="Pfam" id="PF00059">
    <property type="entry name" value="Lectin_C"/>
    <property type="match status" value="1"/>
</dbReference>
<evidence type="ECO:0000256" key="1">
    <source>
        <dbReference type="ARBA" id="ARBA00004606"/>
    </source>
</evidence>
<keyword evidence="2 8" id="KW-0812">Transmembrane</keyword>
<keyword evidence="5 8" id="KW-1133">Transmembrane helix</keyword>
<dbReference type="KEGG" id="cvn:111116849"/>
<reference evidence="11" key="1">
    <citation type="submission" date="2025-08" db="UniProtKB">
        <authorList>
            <consortium name="RefSeq"/>
        </authorList>
    </citation>
    <scope>IDENTIFICATION</scope>
    <source>
        <tissue evidence="11">Whole sample</tissue>
    </source>
</reference>
<dbReference type="GO" id="GO:0002223">
    <property type="term" value="P:stimulatory C-type lectin receptor signaling pathway"/>
    <property type="evidence" value="ECO:0007669"/>
    <property type="project" value="TreeGrafter"/>
</dbReference>
<dbReference type="InterPro" id="IPR016187">
    <property type="entry name" value="CTDL_fold"/>
</dbReference>
<evidence type="ECO:0000256" key="6">
    <source>
        <dbReference type="ARBA" id="ARBA00023136"/>
    </source>
</evidence>
<dbReference type="InterPro" id="IPR050919">
    <property type="entry name" value="NKG2/CD94_NK_receptors"/>
</dbReference>
<dbReference type="Gene3D" id="3.10.100.10">
    <property type="entry name" value="Mannose-Binding Protein A, subunit A"/>
    <property type="match status" value="1"/>
</dbReference>
<dbReference type="PANTHER" id="PTHR22800">
    <property type="entry name" value="C-TYPE LECTIN PROTEINS"/>
    <property type="match status" value="1"/>
</dbReference>
<dbReference type="SMART" id="SM00034">
    <property type="entry name" value="CLECT"/>
    <property type="match status" value="1"/>
</dbReference>
<dbReference type="GeneID" id="111116849"/>
<dbReference type="InterPro" id="IPR016186">
    <property type="entry name" value="C-type_lectin-like/link_sf"/>
</dbReference>
<dbReference type="AlphaFoldDB" id="A0A8B8CA03"/>
<evidence type="ECO:0000313" key="10">
    <source>
        <dbReference type="Proteomes" id="UP000694844"/>
    </source>
</evidence>
<dbReference type="RefSeq" id="XP_022311581.1">
    <property type="nucleotide sequence ID" value="XM_022455873.1"/>
</dbReference>
<dbReference type="SUPFAM" id="SSF56436">
    <property type="entry name" value="C-type lectin-like"/>
    <property type="match status" value="1"/>
</dbReference>
<evidence type="ECO:0000259" key="9">
    <source>
        <dbReference type="PROSITE" id="PS50041"/>
    </source>
</evidence>
<dbReference type="GO" id="GO:0030246">
    <property type="term" value="F:carbohydrate binding"/>
    <property type="evidence" value="ECO:0007669"/>
    <property type="project" value="UniProtKB-KW"/>
</dbReference>
<evidence type="ECO:0000256" key="4">
    <source>
        <dbReference type="ARBA" id="ARBA00022968"/>
    </source>
</evidence>
<name>A0A8B8CA03_CRAVI</name>
<dbReference type="Proteomes" id="UP000694844">
    <property type="component" value="Chromosome 10"/>
</dbReference>
<evidence type="ECO:0000256" key="3">
    <source>
        <dbReference type="ARBA" id="ARBA00022734"/>
    </source>
</evidence>
<dbReference type="CDD" id="cd00037">
    <property type="entry name" value="CLECT"/>
    <property type="match status" value="1"/>
</dbReference>
<dbReference type="GO" id="GO:0016020">
    <property type="term" value="C:membrane"/>
    <property type="evidence" value="ECO:0007669"/>
    <property type="project" value="UniProtKB-SubCell"/>
</dbReference>
<dbReference type="PROSITE" id="PS50041">
    <property type="entry name" value="C_TYPE_LECTIN_2"/>
    <property type="match status" value="1"/>
</dbReference>
<protein>
    <submittedName>
        <fullName evidence="11">Killer cell lectin-like receptor subfamily B member 1B allele B</fullName>
    </submittedName>
</protein>
<proteinExistence type="predicted"/>
<sequence length="259" mass="28770">MDYFNGYGLPRLSRDFSTGDQHHQQSGDRNLSRQSSGSWRNMFGEQEDTRKIYLYKGSDASVKPADENKKTKTGIYLFILILVALLAISLVAVATLSTFLFLIDDNSDDDQAAATKELNPTHHCQAGTPEPTQCADGWLFTCGSCYRVNLEPLNWNDAEDACQRQNSTLAEMSDPEELRSLNSLITGDFWIGGSLNEEDGTWTHSCSNTSIIFDEEIQLEFGQTPGNCLGMISKPAWKFMYPGECDALLASICEGNYPS</sequence>
<keyword evidence="3" id="KW-0430">Lectin</keyword>
<evidence type="ECO:0000256" key="2">
    <source>
        <dbReference type="ARBA" id="ARBA00022692"/>
    </source>
</evidence>
<accession>A0A8B8CA03</accession>